<gene>
    <name evidence="1" type="ORF">GCM10025864_08440</name>
</gene>
<sequence>MEAKRQTDLGNPVVPQLVLASLMRSGELERHLRLARARYRRRRDAAVAAFARELPRARVHGAAAGLHLTATFDDIPGLDDVALARAALNHGVALHPLSWHRLRPETPGVVLGYGATGARRVDEGISRLALTARQLRSASAGR</sequence>
<dbReference type="Gene3D" id="3.40.640.10">
    <property type="entry name" value="Type I PLP-dependent aspartate aminotransferase-like (Major domain)"/>
    <property type="match status" value="1"/>
</dbReference>
<dbReference type="PANTHER" id="PTHR46577:SF1">
    <property type="entry name" value="HTH-TYPE TRANSCRIPTIONAL REGULATORY PROTEIN GABR"/>
    <property type="match status" value="1"/>
</dbReference>
<dbReference type="InterPro" id="IPR015421">
    <property type="entry name" value="PyrdxlP-dep_Trfase_major"/>
</dbReference>
<evidence type="ECO:0000313" key="1">
    <source>
        <dbReference type="EMBL" id="GMA23085.1"/>
    </source>
</evidence>
<comment type="caution">
    <text evidence="1">The sequence shown here is derived from an EMBL/GenBank/DDBJ whole genome shotgun (WGS) entry which is preliminary data.</text>
</comment>
<accession>A0ABQ6HZY9</accession>
<dbReference type="PANTHER" id="PTHR46577">
    <property type="entry name" value="HTH-TYPE TRANSCRIPTIONAL REGULATORY PROTEIN GABR"/>
    <property type="match status" value="1"/>
</dbReference>
<dbReference type="Proteomes" id="UP001157091">
    <property type="component" value="Unassembled WGS sequence"/>
</dbReference>
<protein>
    <submittedName>
        <fullName evidence="1">Uncharacterized protein</fullName>
    </submittedName>
</protein>
<keyword evidence="2" id="KW-1185">Reference proteome</keyword>
<dbReference type="InterPro" id="IPR015424">
    <property type="entry name" value="PyrdxlP-dep_Trfase"/>
</dbReference>
<dbReference type="SUPFAM" id="SSF53383">
    <property type="entry name" value="PLP-dependent transferases"/>
    <property type="match status" value="1"/>
</dbReference>
<organism evidence="1 2">
    <name type="scientific">Luteimicrobium album</name>
    <dbReference type="NCBI Taxonomy" id="1054550"/>
    <lineage>
        <taxon>Bacteria</taxon>
        <taxon>Bacillati</taxon>
        <taxon>Actinomycetota</taxon>
        <taxon>Actinomycetes</taxon>
        <taxon>Micrococcales</taxon>
        <taxon>Luteimicrobium</taxon>
    </lineage>
</organism>
<evidence type="ECO:0000313" key="2">
    <source>
        <dbReference type="Proteomes" id="UP001157091"/>
    </source>
</evidence>
<dbReference type="InterPro" id="IPR051446">
    <property type="entry name" value="HTH_trans_reg/aminotransferase"/>
</dbReference>
<name>A0ABQ6HZY9_9MICO</name>
<dbReference type="EMBL" id="BSUK01000001">
    <property type="protein sequence ID" value="GMA23085.1"/>
    <property type="molecule type" value="Genomic_DNA"/>
</dbReference>
<proteinExistence type="predicted"/>
<reference evidence="2" key="1">
    <citation type="journal article" date="2019" name="Int. J. Syst. Evol. Microbiol.">
        <title>The Global Catalogue of Microorganisms (GCM) 10K type strain sequencing project: providing services to taxonomists for standard genome sequencing and annotation.</title>
        <authorList>
            <consortium name="The Broad Institute Genomics Platform"/>
            <consortium name="The Broad Institute Genome Sequencing Center for Infectious Disease"/>
            <person name="Wu L."/>
            <person name="Ma J."/>
        </authorList>
    </citation>
    <scope>NUCLEOTIDE SEQUENCE [LARGE SCALE GENOMIC DNA]</scope>
    <source>
        <strain evidence="2">NBRC 106348</strain>
    </source>
</reference>